<keyword evidence="1" id="KW-0472">Membrane</keyword>
<gene>
    <name evidence="2" type="ORF">RFI_30280</name>
</gene>
<dbReference type="EMBL" id="ASPP01026499">
    <property type="protein sequence ID" value="ETO07111.1"/>
    <property type="molecule type" value="Genomic_DNA"/>
</dbReference>
<protein>
    <recommendedName>
        <fullName evidence="4">Transmembrane protein</fullName>
    </recommendedName>
</protein>
<evidence type="ECO:0008006" key="4">
    <source>
        <dbReference type="Google" id="ProtNLM"/>
    </source>
</evidence>
<name>X6M0G5_RETFI</name>
<evidence type="ECO:0000256" key="1">
    <source>
        <dbReference type="SAM" id="Phobius"/>
    </source>
</evidence>
<keyword evidence="1" id="KW-1133">Transmembrane helix</keyword>
<dbReference type="Proteomes" id="UP000023152">
    <property type="component" value="Unassembled WGS sequence"/>
</dbReference>
<evidence type="ECO:0000313" key="3">
    <source>
        <dbReference type="Proteomes" id="UP000023152"/>
    </source>
</evidence>
<sequence length="116" mass="13992">MIQTNLYYFGNNINNFCYFLTKFFYVEKIFTINKYLFLIFLIKKNIINFFFGWIRSVLVEKNKHLVPKGTNTLKKNKKQKEKIIKIYQTNAQSITTRKKKISSLINFKMSKKTNQI</sequence>
<dbReference type="AlphaFoldDB" id="X6M0G5"/>
<feature type="transmembrane region" description="Helical" evidence="1">
    <location>
        <begin position="35"/>
        <end position="54"/>
    </location>
</feature>
<accession>X6M0G5</accession>
<keyword evidence="1" id="KW-0812">Transmembrane</keyword>
<proteinExistence type="predicted"/>
<comment type="caution">
    <text evidence="2">The sequence shown here is derived from an EMBL/GenBank/DDBJ whole genome shotgun (WGS) entry which is preliminary data.</text>
</comment>
<keyword evidence="3" id="KW-1185">Reference proteome</keyword>
<reference evidence="2 3" key="1">
    <citation type="journal article" date="2013" name="Curr. Biol.">
        <title>The Genome of the Foraminiferan Reticulomyxa filosa.</title>
        <authorList>
            <person name="Glockner G."/>
            <person name="Hulsmann N."/>
            <person name="Schleicher M."/>
            <person name="Noegel A.A."/>
            <person name="Eichinger L."/>
            <person name="Gallinger C."/>
            <person name="Pawlowski J."/>
            <person name="Sierra R."/>
            <person name="Euteneuer U."/>
            <person name="Pillet L."/>
            <person name="Moustafa A."/>
            <person name="Platzer M."/>
            <person name="Groth M."/>
            <person name="Szafranski K."/>
            <person name="Schliwa M."/>
        </authorList>
    </citation>
    <scope>NUCLEOTIDE SEQUENCE [LARGE SCALE GENOMIC DNA]</scope>
</reference>
<organism evidence="2 3">
    <name type="scientific">Reticulomyxa filosa</name>
    <dbReference type="NCBI Taxonomy" id="46433"/>
    <lineage>
        <taxon>Eukaryota</taxon>
        <taxon>Sar</taxon>
        <taxon>Rhizaria</taxon>
        <taxon>Retaria</taxon>
        <taxon>Foraminifera</taxon>
        <taxon>Monothalamids</taxon>
        <taxon>Reticulomyxidae</taxon>
        <taxon>Reticulomyxa</taxon>
    </lineage>
</organism>
<evidence type="ECO:0000313" key="2">
    <source>
        <dbReference type="EMBL" id="ETO07111.1"/>
    </source>
</evidence>